<dbReference type="PANTHER" id="PTHR41328">
    <property type="entry name" value="TERMINASE SMALL SUBUNIT-RELATED"/>
    <property type="match status" value="1"/>
</dbReference>
<dbReference type="InterPro" id="IPR005335">
    <property type="entry name" value="Terminase_ssu"/>
</dbReference>
<proteinExistence type="predicted"/>
<keyword evidence="1" id="KW-1188">Viral release from host cell</keyword>
<accession>A0A6N2TYY3</accession>
<dbReference type="InterPro" id="IPR038713">
    <property type="entry name" value="Terminase_Gp1_N_sf"/>
</dbReference>
<dbReference type="AlphaFoldDB" id="A0A6N2TYY3"/>
<evidence type="ECO:0000256" key="2">
    <source>
        <dbReference type="ARBA" id="ARBA00023219"/>
    </source>
</evidence>
<dbReference type="GO" id="GO:0051276">
    <property type="term" value="P:chromosome organization"/>
    <property type="evidence" value="ECO:0007669"/>
    <property type="project" value="InterPro"/>
</dbReference>
<dbReference type="PANTHER" id="PTHR41328:SF2">
    <property type="entry name" value="TERMINASE SMALL SUBUNIT"/>
    <property type="match status" value="1"/>
</dbReference>
<dbReference type="Pfam" id="PF03592">
    <property type="entry name" value="Terminase_2"/>
    <property type="match status" value="1"/>
</dbReference>
<sequence>MRLETPLTAKERLFCGAYARLLLPREAALEAGYPGKKAAAIAGELLCREEIRQAVGEEIRRAPHKDLLPEIVKNGLLRLIFSSAQGGVTAEGADLPDLFGVSEIKSGKNGVEVKFADRLRALELLWEIAKEETPAGESPIYQALLMSAKALEAHGKD</sequence>
<dbReference type="EMBL" id="CACRSL010000003">
    <property type="protein sequence ID" value="VYT09371.1"/>
    <property type="molecule type" value="Genomic_DNA"/>
</dbReference>
<gene>
    <name evidence="3" type="ORF">AULFYP135_01613</name>
</gene>
<protein>
    <submittedName>
        <fullName evidence="3">Terminase small subunit</fullName>
    </submittedName>
</protein>
<organism evidence="3">
    <name type="scientific">uncultured Anaerotruncus sp</name>
    <dbReference type="NCBI Taxonomy" id="905011"/>
    <lineage>
        <taxon>Bacteria</taxon>
        <taxon>Bacillati</taxon>
        <taxon>Bacillota</taxon>
        <taxon>Clostridia</taxon>
        <taxon>Eubacteriales</taxon>
        <taxon>Oscillospiraceae</taxon>
        <taxon>Anaerotruncus</taxon>
        <taxon>environmental samples</taxon>
    </lineage>
</organism>
<reference evidence="3" key="1">
    <citation type="submission" date="2019-11" db="EMBL/GenBank/DDBJ databases">
        <authorList>
            <person name="Feng L."/>
        </authorList>
    </citation>
    <scope>NUCLEOTIDE SEQUENCE</scope>
    <source>
        <strain evidence="3">AundefinedLFYP135</strain>
    </source>
</reference>
<name>A0A6N2TYY3_9FIRM</name>
<keyword evidence="2" id="KW-0231">Viral genome packaging</keyword>
<evidence type="ECO:0000313" key="3">
    <source>
        <dbReference type="EMBL" id="VYT09371.1"/>
    </source>
</evidence>
<dbReference type="Gene3D" id="1.10.10.1400">
    <property type="entry name" value="Terminase, small subunit, N-terminal DNA-binding domain, HTH motif"/>
    <property type="match status" value="1"/>
</dbReference>
<evidence type="ECO:0000256" key="1">
    <source>
        <dbReference type="ARBA" id="ARBA00022612"/>
    </source>
</evidence>
<dbReference type="InterPro" id="IPR052404">
    <property type="entry name" value="SPP1-like_terminase"/>
</dbReference>